<feature type="region of interest" description="Disordered" evidence="6">
    <location>
        <begin position="1"/>
        <end position="29"/>
    </location>
</feature>
<dbReference type="PANTHER" id="PTHR22706:SF1">
    <property type="entry name" value="ASSEMBLY FACTOR FOR SPINDLE MICROTUBULES"/>
    <property type="match status" value="1"/>
</dbReference>
<dbReference type="SMART" id="SM00015">
    <property type="entry name" value="IQ"/>
    <property type="match status" value="10"/>
</dbReference>
<dbReference type="GO" id="GO:0007051">
    <property type="term" value="P:spindle organization"/>
    <property type="evidence" value="ECO:0007669"/>
    <property type="project" value="TreeGrafter"/>
</dbReference>
<dbReference type="InterPro" id="IPR036065">
    <property type="entry name" value="BolA-like_sf"/>
</dbReference>
<name>A0A9W7E172_9STRA</name>
<dbReference type="Pfam" id="PF00612">
    <property type="entry name" value="IQ"/>
    <property type="match status" value="7"/>
</dbReference>
<evidence type="ECO:0000313" key="8">
    <source>
        <dbReference type="Proteomes" id="UP001165082"/>
    </source>
</evidence>
<dbReference type="GO" id="GO:0000922">
    <property type="term" value="C:spindle pole"/>
    <property type="evidence" value="ECO:0007669"/>
    <property type="project" value="TreeGrafter"/>
</dbReference>
<comment type="caution">
    <text evidence="7">The sequence shown here is derived from an EMBL/GenBank/DDBJ whole genome shotgun (WGS) entry which is preliminary data.</text>
</comment>
<accession>A0A9W7E172</accession>
<evidence type="ECO:0000313" key="7">
    <source>
        <dbReference type="EMBL" id="GMH62522.1"/>
    </source>
</evidence>
<evidence type="ECO:0000256" key="1">
    <source>
        <dbReference type="ARBA" id="ARBA00004496"/>
    </source>
</evidence>
<feature type="compositionally biased region" description="Polar residues" evidence="6">
    <location>
        <begin position="184"/>
        <end position="205"/>
    </location>
</feature>
<dbReference type="Proteomes" id="UP001165082">
    <property type="component" value="Unassembled WGS sequence"/>
</dbReference>
<evidence type="ECO:0000256" key="3">
    <source>
        <dbReference type="ARBA" id="ARBA00022737"/>
    </source>
</evidence>
<keyword evidence="5" id="KW-0175">Coiled coil</keyword>
<comment type="subcellular location">
    <subcellularLocation>
        <location evidence="1">Cytoplasm</location>
    </subcellularLocation>
</comment>
<dbReference type="EMBL" id="BRXZ01001106">
    <property type="protein sequence ID" value="GMH62522.1"/>
    <property type="molecule type" value="Genomic_DNA"/>
</dbReference>
<evidence type="ECO:0000256" key="4">
    <source>
        <dbReference type="ARBA" id="ARBA00022860"/>
    </source>
</evidence>
<dbReference type="OrthoDB" id="2148418at2759"/>
<dbReference type="Gene3D" id="1.20.5.190">
    <property type="match status" value="4"/>
</dbReference>
<dbReference type="SUPFAM" id="SSF82657">
    <property type="entry name" value="BolA-like"/>
    <property type="match status" value="1"/>
</dbReference>
<evidence type="ECO:0000256" key="6">
    <source>
        <dbReference type="SAM" id="MobiDB-lite"/>
    </source>
</evidence>
<proteinExistence type="predicted"/>
<keyword evidence="4" id="KW-0112">Calmodulin-binding</keyword>
<organism evidence="7 8">
    <name type="scientific">Triparma retinervis</name>
    <dbReference type="NCBI Taxonomy" id="2557542"/>
    <lineage>
        <taxon>Eukaryota</taxon>
        <taxon>Sar</taxon>
        <taxon>Stramenopiles</taxon>
        <taxon>Ochrophyta</taxon>
        <taxon>Bolidophyceae</taxon>
        <taxon>Parmales</taxon>
        <taxon>Triparmaceae</taxon>
        <taxon>Triparma</taxon>
    </lineage>
</organism>
<sequence>MDQQDHPKSDPNLPSPLEMSSPGPLSPGGSPVVVSFPELTPLGVTFDFNRLHKRLQITSFSDLPSGERGPAAGRDVLHPGLLLTAVNGASTTNLSFGETVKLIKASIPPTLSFVNPLSLDVPRPMSGPPISSVDHRPVSPLRSQTPQSSRSAMFAIDEDRGAQEEKKSTSPPTSPPTTSLPPTRNTARSQVSTARSQASNASSSMVDLLNAKKTERLEREKRESMQQDAAKQAKIFHPNHVRLEAALKQCEALGPALYVRAKNESYWYEQRRLLGGKFHSVRSVQKEKLGTQHKAMIYELKRRQEDFSLGPGKKYIGLFSSAAKAYRACEKACEERDANPGEIEGLKVDVANDPSILLCTHMNVLIVSERFRGLSHSERVALVYDALLDIYWETPGAVGEPPKNFCIRGAAVNDLPHMRHLGVLPFELMLDLRTPSQFQPSKFSSTDDERNSKSRTGIRNMGMEPEMKKLTKTAALRETIKPPSTHDVGGLHGHFYHDMTPAVKELVQEEYKKNQKLIRFDPEVLESGVYKKTIVRPGQSEPTDPRAIAGIDRDDEDGVSQNFQDSKMEQAAVAMKAASEALASGDDPTLAAERAAMEWQKKNSGGGAGAADKAANQKKGIYNQKSIGRVDTEDTEADIITKYQTLSKRVAACAKRLQRIYRRRVLPRIQRRSFLRNYAVLLLQKVIRGYYGREYVGILKDVMGIASVKIQACYRGVLGRRRAAEIKARLLKFAMAVQPIARGWIARTYAAWLRENWRRAVVMQRVVRGFNHRRRYEAVGTWELEACFDMYAVRIQNIVRGYTARCQFRVKIEALVFNKVLKPSVTVLQRIYRGRIGRRIGFQLRLERDAAAEIQRHCRGFIKRRWLAYVRWKKYERKCAILLQSHFKGWIDREIMRRRRNKHYEINVVVPSILRIQSMYRGYTERKRLAILKLEWFNANRIQMAWRTFVAMRLARELFRKHLEMMQGISITKIQRMFRGFWWRRFSYQKKAAEAARRLYACRIIMRGWIRYRDGRRYRNVKESWEVEQSAETLMDLDEERAEILEDLADIEIDIYQREKTLRKANKRIKEIVHFNEQVALRIPKVDWEIDNPGPKDITQGWYDAFKDEYERLHNQSALAREEMRLCKCVARDLQTELDTLWLEREDVQIDLDAIGQQEQQEFELIRRMQLARADRKKKEEWEKRVRVEKNKWKVDDVRKTVIRQTRHDLDEIAEKLKSQRNKDFVSTVSFWKKHDYKKVEKDALKREVRERRKYQQDQVEKLGIKNEAIRHTFDAVISGTLDILKGGSLDMRQDKNDLREDPTNMCRFCGRVYCECDLEKRPDGYVETKYHK</sequence>
<feature type="compositionally biased region" description="Basic and acidic residues" evidence="6">
    <location>
        <begin position="157"/>
        <end position="168"/>
    </location>
</feature>
<evidence type="ECO:0000256" key="2">
    <source>
        <dbReference type="ARBA" id="ARBA00022490"/>
    </source>
</evidence>
<feature type="coiled-coil region" evidence="5">
    <location>
        <begin position="1027"/>
        <end position="1054"/>
    </location>
</feature>
<reference evidence="7" key="1">
    <citation type="submission" date="2022-07" db="EMBL/GenBank/DDBJ databases">
        <title>Genome analysis of Parmales, a sister group of diatoms, reveals the evolutionary specialization of diatoms from phago-mixotrophs to photoautotrophs.</title>
        <authorList>
            <person name="Ban H."/>
            <person name="Sato S."/>
            <person name="Yoshikawa S."/>
            <person name="Kazumasa Y."/>
            <person name="Nakamura Y."/>
            <person name="Ichinomiya M."/>
            <person name="Saitoh K."/>
            <person name="Sato N."/>
            <person name="Blanc-Mathieu R."/>
            <person name="Endo H."/>
            <person name="Kuwata A."/>
            <person name="Ogata H."/>
        </authorList>
    </citation>
    <scope>NUCLEOTIDE SEQUENCE</scope>
</reference>
<feature type="compositionally biased region" description="Low complexity" evidence="6">
    <location>
        <begin position="15"/>
        <end position="29"/>
    </location>
</feature>
<feature type="region of interest" description="Disordered" evidence="6">
    <location>
        <begin position="125"/>
        <end position="206"/>
    </location>
</feature>
<dbReference type="InterPro" id="IPR051185">
    <property type="entry name" value="ASPM"/>
</dbReference>
<dbReference type="GO" id="GO:0005516">
    <property type="term" value="F:calmodulin binding"/>
    <property type="evidence" value="ECO:0007669"/>
    <property type="project" value="UniProtKB-KW"/>
</dbReference>
<feature type="region of interest" description="Disordered" evidence="6">
    <location>
        <begin position="439"/>
        <end position="459"/>
    </location>
</feature>
<dbReference type="GO" id="GO:0051295">
    <property type="term" value="P:establishment of meiotic spindle localization"/>
    <property type="evidence" value="ECO:0007669"/>
    <property type="project" value="TreeGrafter"/>
</dbReference>
<gene>
    <name evidence="7" type="ORF">TrRE_jg1682</name>
</gene>
<keyword evidence="8" id="KW-1185">Reference proteome</keyword>
<feature type="compositionally biased region" description="Polar residues" evidence="6">
    <location>
        <begin position="141"/>
        <end position="151"/>
    </location>
</feature>
<keyword evidence="3" id="KW-0677">Repeat</keyword>
<dbReference type="GO" id="GO:0000278">
    <property type="term" value="P:mitotic cell cycle"/>
    <property type="evidence" value="ECO:0007669"/>
    <property type="project" value="TreeGrafter"/>
</dbReference>
<dbReference type="PANTHER" id="PTHR22706">
    <property type="entry name" value="ASSEMBLY FACTOR FOR SPINDLE MICROTUBULES"/>
    <property type="match status" value="1"/>
</dbReference>
<evidence type="ECO:0000256" key="5">
    <source>
        <dbReference type="SAM" id="Coils"/>
    </source>
</evidence>
<keyword evidence="2" id="KW-0963">Cytoplasm</keyword>
<dbReference type="GO" id="GO:0005737">
    <property type="term" value="C:cytoplasm"/>
    <property type="evidence" value="ECO:0007669"/>
    <property type="project" value="UniProtKB-SubCell"/>
</dbReference>
<protein>
    <submittedName>
        <fullName evidence="7">Uncharacterized protein</fullName>
    </submittedName>
</protein>
<dbReference type="PROSITE" id="PS50096">
    <property type="entry name" value="IQ"/>
    <property type="match status" value="5"/>
</dbReference>
<dbReference type="InterPro" id="IPR000048">
    <property type="entry name" value="IQ_motif_EF-hand-BS"/>
</dbReference>